<protein>
    <submittedName>
        <fullName evidence="1">Uncharacterized protein</fullName>
    </submittedName>
</protein>
<dbReference type="Proteomes" id="UP000215914">
    <property type="component" value="Unassembled WGS sequence"/>
</dbReference>
<evidence type="ECO:0000313" key="1">
    <source>
        <dbReference type="EMBL" id="KAF5773612.1"/>
    </source>
</evidence>
<keyword evidence="2" id="KW-1185">Reference proteome</keyword>
<reference evidence="1" key="1">
    <citation type="journal article" date="2017" name="Nature">
        <title>The sunflower genome provides insights into oil metabolism, flowering and Asterid evolution.</title>
        <authorList>
            <person name="Badouin H."/>
            <person name="Gouzy J."/>
            <person name="Grassa C.J."/>
            <person name="Murat F."/>
            <person name="Staton S.E."/>
            <person name="Cottret L."/>
            <person name="Lelandais-Briere C."/>
            <person name="Owens G.L."/>
            <person name="Carrere S."/>
            <person name="Mayjonade B."/>
            <person name="Legrand L."/>
            <person name="Gill N."/>
            <person name="Kane N.C."/>
            <person name="Bowers J.E."/>
            <person name="Hubner S."/>
            <person name="Bellec A."/>
            <person name="Berard A."/>
            <person name="Berges H."/>
            <person name="Blanchet N."/>
            <person name="Boniface M.C."/>
            <person name="Brunel D."/>
            <person name="Catrice O."/>
            <person name="Chaidir N."/>
            <person name="Claudel C."/>
            <person name="Donnadieu C."/>
            <person name="Faraut T."/>
            <person name="Fievet G."/>
            <person name="Helmstetter N."/>
            <person name="King M."/>
            <person name="Knapp S.J."/>
            <person name="Lai Z."/>
            <person name="Le Paslier M.C."/>
            <person name="Lippi Y."/>
            <person name="Lorenzon L."/>
            <person name="Mandel J.R."/>
            <person name="Marage G."/>
            <person name="Marchand G."/>
            <person name="Marquand E."/>
            <person name="Bret-Mestries E."/>
            <person name="Morien E."/>
            <person name="Nambeesan S."/>
            <person name="Nguyen T."/>
            <person name="Pegot-Espagnet P."/>
            <person name="Pouilly N."/>
            <person name="Raftis F."/>
            <person name="Sallet E."/>
            <person name="Schiex T."/>
            <person name="Thomas J."/>
            <person name="Vandecasteele C."/>
            <person name="Vares D."/>
            <person name="Vear F."/>
            <person name="Vautrin S."/>
            <person name="Crespi M."/>
            <person name="Mangin B."/>
            <person name="Burke J.M."/>
            <person name="Salse J."/>
            <person name="Munos S."/>
            <person name="Vincourt P."/>
            <person name="Rieseberg L.H."/>
            <person name="Langlade N.B."/>
        </authorList>
    </citation>
    <scope>NUCLEOTIDE SEQUENCE</scope>
    <source>
        <tissue evidence="1">Leaves</tissue>
    </source>
</reference>
<proteinExistence type="predicted"/>
<gene>
    <name evidence="1" type="ORF">HanXRQr2_Chr13g0590511</name>
</gene>
<accession>A0A9K3EI49</accession>
<dbReference type="Gramene" id="mRNA:HanXRQr2_Chr13g0590511">
    <property type="protein sequence ID" value="mRNA:HanXRQr2_Chr13g0590511"/>
    <property type="gene ID" value="HanXRQr2_Chr13g0590511"/>
</dbReference>
<dbReference type="EMBL" id="MNCJ02000328">
    <property type="protein sequence ID" value="KAF5773612.1"/>
    <property type="molecule type" value="Genomic_DNA"/>
</dbReference>
<organism evidence="1 2">
    <name type="scientific">Helianthus annuus</name>
    <name type="common">Common sunflower</name>
    <dbReference type="NCBI Taxonomy" id="4232"/>
    <lineage>
        <taxon>Eukaryota</taxon>
        <taxon>Viridiplantae</taxon>
        <taxon>Streptophyta</taxon>
        <taxon>Embryophyta</taxon>
        <taxon>Tracheophyta</taxon>
        <taxon>Spermatophyta</taxon>
        <taxon>Magnoliopsida</taxon>
        <taxon>eudicotyledons</taxon>
        <taxon>Gunneridae</taxon>
        <taxon>Pentapetalae</taxon>
        <taxon>asterids</taxon>
        <taxon>campanulids</taxon>
        <taxon>Asterales</taxon>
        <taxon>Asteraceae</taxon>
        <taxon>Asteroideae</taxon>
        <taxon>Heliantheae alliance</taxon>
        <taxon>Heliantheae</taxon>
        <taxon>Helianthus</taxon>
    </lineage>
</organism>
<sequence>MAGFRDLRLQFFALHFGSRKMSLKSKIKAAHSYAFPDSSTLVALDERPNLEELADEAWFWGAFGLYAFISMESG</sequence>
<reference evidence="1" key="2">
    <citation type="submission" date="2020-06" db="EMBL/GenBank/DDBJ databases">
        <title>Helianthus annuus Genome sequencing and assembly Release 2.</title>
        <authorList>
            <person name="Gouzy J."/>
            <person name="Langlade N."/>
            <person name="Munos S."/>
        </authorList>
    </citation>
    <scope>NUCLEOTIDE SEQUENCE</scope>
    <source>
        <tissue evidence="1">Leaves</tissue>
    </source>
</reference>
<dbReference type="AlphaFoldDB" id="A0A9K3EI49"/>
<comment type="caution">
    <text evidence="1">The sequence shown here is derived from an EMBL/GenBank/DDBJ whole genome shotgun (WGS) entry which is preliminary data.</text>
</comment>
<evidence type="ECO:0000313" key="2">
    <source>
        <dbReference type="Proteomes" id="UP000215914"/>
    </source>
</evidence>
<name>A0A9K3EI49_HELAN</name>